<dbReference type="Proteomes" id="UP000250140">
    <property type="component" value="Unassembled WGS sequence"/>
</dbReference>
<proteinExistence type="predicted"/>
<dbReference type="Pfam" id="PF07247">
    <property type="entry name" value="AATase"/>
    <property type="match status" value="1"/>
</dbReference>
<reference evidence="1 2" key="1">
    <citation type="journal article" date="2016" name="Nat. Commun.">
        <title>Ectomycorrhizal ecology is imprinted in the genome of the dominant symbiotic fungus Cenococcum geophilum.</title>
        <authorList>
            <consortium name="DOE Joint Genome Institute"/>
            <person name="Peter M."/>
            <person name="Kohler A."/>
            <person name="Ohm R.A."/>
            <person name="Kuo A."/>
            <person name="Krutzmann J."/>
            <person name="Morin E."/>
            <person name="Arend M."/>
            <person name="Barry K.W."/>
            <person name="Binder M."/>
            <person name="Choi C."/>
            <person name="Clum A."/>
            <person name="Copeland A."/>
            <person name="Grisel N."/>
            <person name="Haridas S."/>
            <person name="Kipfer T."/>
            <person name="LaButti K."/>
            <person name="Lindquist E."/>
            <person name="Lipzen A."/>
            <person name="Maire R."/>
            <person name="Meier B."/>
            <person name="Mihaltcheva S."/>
            <person name="Molinier V."/>
            <person name="Murat C."/>
            <person name="Poggeler S."/>
            <person name="Quandt C.A."/>
            <person name="Sperisen C."/>
            <person name="Tritt A."/>
            <person name="Tisserant E."/>
            <person name="Crous P.W."/>
            <person name="Henrissat B."/>
            <person name="Nehls U."/>
            <person name="Egli S."/>
            <person name="Spatafora J.W."/>
            <person name="Grigoriev I.V."/>
            <person name="Martin F.M."/>
        </authorList>
    </citation>
    <scope>NUCLEOTIDE SEQUENCE [LARGE SCALE GENOMIC DNA]</scope>
    <source>
        <strain evidence="1 2">CBS 207.34</strain>
    </source>
</reference>
<name>A0A8E2F4N9_9PEZI</name>
<dbReference type="InterPro" id="IPR010828">
    <property type="entry name" value="Atf2/Sli1-like"/>
</dbReference>
<keyword evidence="2" id="KW-1185">Reference proteome</keyword>
<dbReference type="PANTHER" id="PTHR28037:SF1">
    <property type="entry name" value="ALCOHOL O-ACETYLTRANSFERASE 1-RELATED"/>
    <property type="match status" value="1"/>
</dbReference>
<dbReference type="EMBL" id="KV749233">
    <property type="protein sequence ID" value="OCL10492.1"/>
    <property type="molecule type" value="Genomic_DNA"/>
</dbReference>
<dbReference type="OrthoDB" id="2150604at2759"/>
<gene>
    <name evidence="1" type="ORF">AOQ84DRAFT_362362</name>
</gene>
<sequence>MASPVTMTPLRIAGKTERRCIMRQVLGYYHSLIVSALYALQQPETSEVNVEALLPALKYCIGVHPILSASLSDEATEAPKFVRPATLDLRNHVRIVNPADFRGNGKDEIELLKQVTVEDHDRPFPYQENIPPWKIIVLPVSEQPERQERRFYILFSFSHSHGDGSSGLAFHKTFLQGLNTSKSGDINPICATPSLPLLPPLEEGVKLSISWSYLLGPLLAVYLPKFISKLLNLQASVTPESPNLWHAQPYSYNAETYRTGLEIVVIDNETLKDVLSACKANGTKLTGLLHQLVVRALSEVVPADAPAGSFVAQTPLNLRRIMPGFTNDDMAVCTSADYELFPRYQNRGQSGSVEAAGSGPVVDEEMWAAARNTTARLAACANTATDQPVGLLQYLGHFRMWLVNQLGKQRDTSYELTNILVFDPLDGAEASSPGPSAGNWELGRTMISQPANALGSPISFNVATRKGSDMVITLTWQTGVLDLENESNSVKTVGIKIKSFLDRLAVEHRHREL</sequence>
<evidence type="ECO:0000313" key="1">
    <source>
        <dbReference type="EMBL" id="OCL10492.1"/>
    </source>
</evidence>
<protein>
    <recommendedName>
        <fullName evidence="3">Alcohol acetyltransferase</fullName>
    </recommendedName>
</protein>
<dbReference type="InterPro" id="IPR023213">
    <property type="entry name" value="CAT-like_dom_sf"/>
</dbReference>
<dbReference type="GO" id="GO:0008080">
    <property type="term" value="F:N-acetyltransferase activity"/>
    <property type="evidence" value="ECO:0007669"/>
    <property type="project" value="TreeGrafter"/>
</dbReference>
<accession>A0A8E2F4N9</accession>
<dbReference type="InterPro" id="IPR052058">
    <property type="entry name" value="Alcohol_O-acetyltransferase"/>
</dbReference>
<dbReference type="AlphaFoldDB" id="A0A8E2F4N9"/>
<organism evidence="1 2">
    <name type="scientific">Glonium stellatum</name>
    <dbReference type="NCBI Taxonomy" id="574774"/>
    <lineage>
        <taxon>Eukaryota</taxon>
        <taxon>Fungi</taxon>
        <taxon>Dikarya</taxon>
        <taxon>Ascomycota</taxon>
        <taxon>Pezizomycotina</taxon>
        <taxon>Dothideomycetes</taxon>
        <taxon>Pleosporomycetidae</taxon>
        <taxon>Gloniales</taxon>
        <taxon>Gloniaceae</taxon>
        <taxon>Glonium</taxon>
    </lineage>
</organism>
<dbReference type="Gene3D" id="3.30.559.10">
    <property type="entry name" value="Chloramphenicol acetyltransferase-like domain"/>
    <property type="match status" value="1"/>
</dbReference>
<evidence type="ECO:0000313" key="2">
    <source>
        <dbReference type="Proteomes" id="UP000250140"/>
    </source>
</evidence>
<dbReference type="SUPFAM" id="SSF52777">
    <property type="entry name" value="CoA-dependent acyltransferases"/>
    <property type="match status" value="1"/>
</dbReference>
<dbReference type="PANTHER" id="PTHR28037">
    <property type="entry name" value="ALCOHOL O-ACETYLTRANSFERASE 1-RELATED"/>
    <property type="match status" value="1"/>
</dbReference>
<evidence type="ECO:0008006" key="3">
    <source>
        <dbReference type="Google" id="ProtNLM"/>
    </source>
</evidence>